<evidence type="ECO:0000313" key="15">
    <source>
        <dbReference type="Proteomes" id="UP000539372"/>
    </source>
</evidence>
<proteinExistence type="inferred from homology"/>
<keyword evidence="15" id="KW-1185">Reference proteome</keyword>
<dbReference type="Proteomes" id="UP000539372">
    <property type="component" value="Unassembled WGS sequence"/>
</dbReference>
<evidence type="ECO:0000256" key="2">
    <source>
        <dbReference type="ARBA" id="ARBA00004651"/>
    </source>
</evidence>
<keyword evidence="4 13" id="KW-0813">Transport</keyword>
<dbReference type="GO" id="GO:0015099">
    <property type="term" value="F:nickel cation transmembrane transporter activity"/>
    <property type="evidence" value="ECO:0007669"/>
    <property type="project" value="UniProtKB-UniRule"/>
</dbReference>
<evidence type="ECO:0000256" key="10">
    <source>
        <dbReference type="ARBA" id="ARBA00023112"/>
    </source>
</evidence>
<sequence>MASFCAAAPVQAQVFGERGGSSGLNWLPDPILHLLAWVAIQQAEFGVALRESVMAMRTGEGIGPASALIGLSFLYGIFHAVGPGHGKAVVASFLMARDSKIRDGIMLSWLIAAVQAVVAIAAVAILGWVLDFGRIALLESMPLVETVSYGLIVLLGAGMIWNTLRGHGCDHDHHGMGHDHDHDHHHHHDTRVERRRSRWEFIATGVASGLRPCTGSLIVLLFTLAAGIYWIGVVSAFAMAVGVSITVSTIGILSILARRGIVHISLESGRAGLVERVPRLLALAGSIAVCLIGLVLLASSLASGVAAL</sequence>
<comment type="subcellular location">
    <subcellularLocation>
        <location evidence="2 13">Cell membrane</location>
        <topology evidence="2 13">Multi-pass membrane protein</topology>
    </subcellularLocation>
</comment>
<accession>A0A7Y0E2Y2</accession>
<name>A0A7Y0E2Y2_9PROT</name>
<dbReference type="GO" id="GO:0032025">
    <property type="term" value="P:response to cobalt ion"/>
    <property type="evidence" value="ECO:0007669"/>
    <property type="project" value="TreeGrafter"/>
</dbReference>
<organism evidence="14 15">
    <name type="scientific">Pacificispira spongiicola</name>
    <dbReference type="NCBI Taxonomy" id="2729598"/>
    <lineage>
        <taxon>Bacteria</taxon>
        <taxon>Pseudomonadati</taxon>
        <taxon>Pseudomonadota</taxon>
        <taxon>Alphaproteobacteria</taxon>
        <taxon>Rhodospirillales</taxon>
        <taxon>Rhodospirillaceae</taxon>
        <taxon>Pacificispira</taxon>
    </lineage>
</organism>
<reference evidence="14 15" key="1">
    <citation type="submission" date="2020-04" db="EMBL/GenBank/DDBJ databases">
        <title>Rhodospirillaceae bacterium KN72 isolated from deep sea.</title>
        <authorList>
            <person name="Zhang D.-C."/>
        </authorList>
    </citation>
    <scope>NUCLEOTIDE SEQUENCE [LARGE SCALE GENOMIC DNA]</scope>
    <source>
        <strain evidence="14 15">KN72</strain>
    </source>
</reference>
<dbReference type="GO" id="GO:0006824">
    <property type="term" value="P:cobalt ion transport"/>
    <property type="evidence" value="ECO:0007669"/>
    <property type="project" value="UniProtKB-KW"/>
</dbReference>
<dbReference type="GO" id="GO:0005886">
    <property type="term" value="C:plasma membrane"/>
    <property type="evidence" value="ECO:0007669"/>
    <property type="project" value="UniProtKB-SubCell"/>
</dbReference>
<evidence type="ECO:0000256" key="3">
    <source>
        <dbReference type="ARBA" id="ARBA00022426"/>
    </source>
</evidence>
<evidence type="ECO:0000256" key="12">
    <source>
        <dbReference type="ARBA" id="ARBA00023285"/>
    </source>
</evidence>
<comment type="similarity">
    <text evidence="13">Belongs to the NiCoT transporter (TC 2.A.52) family.</text>
</comment>
<dbReference type="InterPro" id="IPR011541">
    <property type="entry name" value="Ni/Co_transpt_high_affinity"/>
</dbReference>
<keyword evidence="5" id="KW-1003">Cell membrane</keyword>
<dbReference type="RefSeq" id="WP_169626599.1">
    <property type="nucleotide sequence ID" value="NZ_JABBNT010000005.1"/>
</dbReference>
<keyword evidence="11 13" id="KW-0472">Membrane</keyword>
<keyword evidence="7 13" id="KW-0812">Transmembrane</keyword>
<feature type="transmembrane region" description="Helical" evidence="13">
    <location>
        <begin position="277"/>
        <end position="302"/>
    </location>
</feature>
<dbReference type="InterPro" id="IPR051224">
    <property type="entry name" value="NiCoT_RcnA"/>
</dbReference>
<dbReference type="Pfam" id="PF03824">
    <property type="entry name" value="NicO"/>
    <property type="match status" value="1"/>
</dbReference>
<evidence type="ECO:0000256" key="7">
    <source>
        <dbReference type="ARBA" id="ARBA00022692"/>
    </source>
</evidence>
<evidence type="ECO:0000256" key="9">
    <source>
        <dbReference type="ARBA" id="ARBA00023065"/>
    </source>
</evidence>
<gene>
    <name evidence="14" type="ORF">HH303_17175</name>
</gene>
<evidence type="ECO:0000256" key="13">
    <source>
        <dbReference type="RuleBase" id="RU362101"/>
    </source>
</evidence>
<keyword evidence="3" id="KW-0171">Cobalt transport</keyword>
<comment type="function">
    <text evidence="1">Efflux system for nickel and cobalt.</text>
</comment>
<dbReference type="EMBL" id="JABBNT010000005">
    <property type="protein sequence ID" value="NMM46226.1"/>
    <property type="molecule type" value="Genomic_DNA"/>
</dbReference>
<keyword evidence="6" id="KW-0533">Nickel</keyword>
<evidence type="ECO:0000256" key="11">
    <source>
        <dbReference type="ARBA" id="ARBA00023136"/>
    </source>
</evidence>
<dbReference type="GO" id="GO:0046583">
    <property type="term" value="F:monoatomic cation efflux transmembrane transporter activity"/>
    <property type="evidence" value="ECO:0007669"/>
    <property type="project" value="TreeGrafter"/>
</dbReference>
<feature type="transmembrane region" description="Helical" evidence="13">
    <location>
        <begin position="228"/>
        <end position="256"/>
    </location>
</feature>
<feature type="transmembrane region" description="Helical" evidence="13">
    <location>
        <begin position="105"/>
        <end position="126"/>
    </location>
</feature>
<evidence type="ECO:0000256" key="5">
    <source>
        <dbReference type="ARBA" id="ARBA00022475"/>
    </source>
</evidence>
<feature type="transmembrane region" description="Helical" evidence="13">
    <location>
        <begin position="146"/>
        <end position="164"/>
    </location>
</feature>
<dbReference type="GO" id="GO:0010045">
    <property type="term" value="P:response to nickel cation"/>
    <property type="evidence" value="ECO:0007669"/>
    <property type="project" value="TreeGrafter"/>
</dbReference>
<protein>
    <recommendedName>
        <fullName evidence="13">Nickel/cobalt efflux system</fullName>
    </recommendedName>
</protein>
<evidence type="ECO:0000256" key="4">
    <source>
        <dbReference type="ARBA" id="ARBA00022448"/>
    </source>
</evidence>
<dbReference type="AlphaFoldDB" id="A0A7Y0E2Y2"/>
<keyword evidence="10" id="KW-0921">Nickel transport</keyword>
<feature type="transmembrane region" description="Helical" evidence="13">
    <location>
        <begin position="201"/>
        <end position="222"/>
    </location>
</feature>
<dbReference type="PANTHER" id="PTHR40659">
    <property type="entry name" value="NICKEL/COBALT EFFLUX SYSTEM RCNA"/>
    <property type="match status" value="1"/>
</dbReference>
<keyword evidence="8 13" id="KW-1133">Transmembrane helix</keyword>
<dbReference type="PANTHER" id="PTHR40659:SF1">
    <property type="entry name" value="NICKEL_COBALT EFFLUX SYSTEM RCNA"/>
    <property type="match status" value="1"/>
</dbReference>
<evidence type="ECO:0000313" key="14">
    <source>
        <dbReference type="EMBL" id="NMM46226.1"/>
    </source>
</evidence>
<evidence type="ECO:0000256" key="8">
    <source>
        <dbReference type="ARBA" id="ARBA00022989"/>
    </source>
</evidence>
<keyword evidence="12" id="KW-0170">Cobalt</keyword>
<keyword evidence="9" id="KW-0406">Ion transport</keyword>
<evidence type="ECO:0000256" key="6">
    <source>
        <dbReference type="ARBA" id="ARBA00022596"/>
    </source>
</evidence>
<evidence type="ECO:0000256" key="1">
    <source>
        <dbReference type="ARBA" id="ARBA00002510"/>
    </source>
</evidence>
<comment type="caution">
    <text evidence="14">The sequence shown here is derived from an EMBL/GenBank/DDBJ whole genome shotgun (WGS) entry which is preliminary data.</text>
</comment>